<dbReference type="Proteomes" id="UP000031599">
    <property type="component" value="Unassembled WGS sequence"/>
</dbReference>
<evidence type="ECO:0000256" key="2">
    <source>
        <dbReference type="SAM" id="Coils"/>
    </source>
</evidence>
<proteinExistence type="inferred from homology"/>
<dbReference type="GO" id="GO:1990281">
    <property type="term" value="C:efflux pump complex"/>
    <property type="evidence" value="ECO:0007669"/>
    <property type="project" value="TreeGrafter"/>
</dbReference>
<comment type="caution">
    <text evidence="5">The sequence shown here is derived from an EMBL/GenBank/DDBJ whole genome shotgun (WGS) entry which is preliminary data.</text>
</comment>
<feature type="domain" description="Multidrug resistance protein MdtA-like barrel-sandwich hybrid" evidence="3">
    <location>
        <begin position="72"/>
        <end position="207"/>
    </location>
</feature>
<evidence type="ECO:0000256" key="1">
    <source>
        <dbReference type="ARBA" id="ARBA00009477"/>
    </source>
</evidence>
<dbReference type="InterPro" id="IPR058792">
    <property type="entry name" value="Beta-barrel_RND_2"/>
</dbReference>
<reference evidence="5 6" key="1">
    <citation type="submission" date="2014-12" db="EMBL/GenBank/DDBJ databases">
        <title>Genome assembly of Enhygromyxa salina DSM 15201.</title>
        <authorList>
            <person name="Sharma G."/>
            <person name="Subramanian S."/>
        </authorList>
    </citation>
    <scope>NUCLEOTIDE SEQUENCE [LARGE SCALE GENOMIC DNA]</scope>
    <source>
        <strain evidence="5 6">DSM 15201</strain>
    </source>
</reference>
<organism evidence="5 6">
    <name type="scientific">Enhygromyxa salina</name>
    <dbReference type="NCBI Taxonomy" id="215803"/>
    <lineage>
        <taxon>Bacteria</taxon>
        <taxon>Pseudomonadati</taxon>
        <taxon>Myxococcota</taxon>
        <taxon>Polyangia</taxon>
        <taxon>Nannocystales</taxon>
        <taxon>Nannocystaceae</taxon>
        <taxon>Enhygromyxa</taxon>
    </lineage>
</organism>
<dbReference type="SUPFAM" id="SSF111369">
    <property type="entry name" value="HlyD-like secretion proteins"/>
    <property type="match status" value="1"/>
</dbReference>
<dbReference type="GO" id="GO:0015562">
    <property type="term" value="F:efflux transmembrane transporter activity"/>
    <property type="evidence" value="ECO:0007669"/>
    <property type="project" value="TreeGrafter"/>
</dbReference>
<evidence type="ECO:0000313" key="5">
    <source>
        <dbReference type="EMBL" id="KIG16503.1"/>
    </source>
</evidence>
<dbReference type="RefSeq" id="WP_052549603.1">
    <property type="nucleotide sequence ID" value="NZ_JMCC02000037.1"/>
</dbReference>
<dbReference type="PROSITE" id="PS51257">
    <property type="entry name" value="PROKAR_LIPOPROTEIN"/>
    <property type="match status" value="1"/>
</dbReference>
<dbReference type="InterPro" id="IPR058625">
    <property type="entry name" value="MdtA-like_BSH"/>
</dbReference>
<dbReference type="Gene3D" id="2.40.30.170">
    <property type="match status" value="1"/>
</dbReference>
<keyword evidence="2" id="KW-0175">Coiled coil</keyword>
<dbReference type="InterPro" id="IPR006143">
    <property type="entry name" value="RND_pump_MFP"/>
</dbReference>
<feature type="coiled-coil region" evidence="2">
    <location>
        <begin position="112"/>
        <end position="177"/>
    </location>
</feature>
<dbReference type="Pfam" id="PF25954">
    <property type="entry name" value="Beta-barrel_RND_2"/>
    <property type="match status" value="1"/>
</dbReference>
<protein>
    <submittedName>
        <fullName evidence="5">Efflux transporter, RND family, MFP subunit, AcrA/E family protein</fullName>
    </submittedName>
</protein>
<evidence type="ECO:0000259" key="4">
    <source>
        <dbReference type="Pfam" id="PF25954"/>
    </source>
</evidence>
<sequence length="401" mass="41329">MLRPSGIGVLIAVAVVTGLVGSACNEVDEAPAPREAIVDPGAGAIRVEAASARMGLLAREVTATGMTSAWRDANLRAEVGGRVLEVTVDNGDLVEAGALLLRIDGSRQRLAVSGASARVEALEHDLELARTEYERKQGLVAKGSLAAAQLDGAKHAVDRAQAALDGAKAELGSARRSSKDAKMSAPIAGVVARRLVDVGDTIGAGAPVLDLVDLSKIRVRVGLVGSEIGRLDQDAQALVTIEDLGGESTLAQFAALAPAADPVTGLFDVEYHLDNPEGRIRGGMVATISLPLHKGGERVLIPRAALTRRAGKLAVFVLTPASDEQREGVGKGLERRVAELREVRVGAYGDLEVEILAGVEPGELLATSAQHALADAVLVEIEPPALANRHASAATPTGAAP</sequence>
<comment type="similarity">
    <text evidence="1">Belongs to the membrane fusion protein (MFP) (TC 8.A.1) family.</text>
</comment>
<dbReference type="NCBIfam" id="TIGR01730">
    <property type="entry name" value="RND_mfp"/>
    <property type="match status" value="1"/>
</dbReference>
<dbReference type="EMBL" id="JMCC02000037">
    <property type="protein sequence ID" value="KIG16503.1"/>
    <property type="molecule type" value="Genomic_DNA"/>
</dbReference>
<feature type="domain" description="CusB-like beta-barrel" evidence="4">
    <location>
        <begin position="226"/>
        <end position="290"/>
    </location>
</feature>
<evidence type="ECO:0000313" key="6">
    <source>
        <dbReference type="Proteomes" id="UP000031599"/>
    </source>
</evidence>
<name>A0A0C1ZZ38_9BACT</name>
<accession>A0A0C1ZZ38</accession>
<dbReference type="PANTHER" id="PTHR30469">
    <property type="entry name" value="MULTIDRUG RESISTANCE PROTEIN MDTA"/>
    <property type="match status" value="1"/>
</dbReference>
<dbReference type="PANTHER" id="PTHR30469:SF15">
    <property type="entry name" value="HLYD FAMILY OF SECRETION PROTEINS"/>
    <property type="match status" value="1"/>
</dbReference>
<evidence type="ECO:0000259" key="3">
    <source>
        <dbReference type="Pfam" id="PF25917"/>
    </source>
</evidence>
<dbReference type="Pfam" id="PF25917">
    <property type="entry name" value="BSH_RND"/>
    <property type="match status" value="1"/>
</dbReference>
<dbReference type="Gene3D" id="1.10.287.470">
    <property type="entry name" value="Helix hairpin bin"/>
    <property type="match status" value="1"/>
</dbReference>
<dbReference type="Gene3D" id="2.40.420.20">
    <property type="match status" value="1"/>
</dbReference>
<gene>
    <name evidence="5" type="ORF">DB30_04416</name>
</gene>
<dbReference type="AlphaFoldDB" id="A0A0C1ZZ38"/>
<dbReference type="Gene3D" id="2.40.50.100">
    <property type="match status" value="1"/>
</dbReference>